<feature type="region of interest" description="Disordered" evidence="1">
    <location>
        <begin position="127"/>
        <end position="167"/>
    </location>
</feature>
<evidence type="ECO:0000256" key="1">
    <source>
        <dbReference type="SAM" id="MobiDB-lite"/>
    </source>
</evidence>
<protein>
    <submittedName>
        <fullName evidence="2">Uncharacterized protein</fullName>
    </submittedName>
</protein>
<dbReference type="EMBL" id="BQNB010018353">
    <property type="protein sequence ID" value="GJT73444.1"/>
    <property type="molecule type" value="Genomic_DNA"/>
</dbReference>
<evidence type="ECO:0000313" key="2">
    <source>
        <dbReference type="EMBL" id="GJT73444.1"/>
    </source>
</evidence>
<name>A0ABQ5GEA0_9ASTR</name>
<organism evidence="2 3">
    <name type="scientific">Tanacetum coccineum</name>
    <dbReference type="NCBI Taxonomy" id="301880"/>
    <lineage>
        <taxon>Eukaryota</taxon>
        <taxon>Viridiplantae</taxon>
        <taxon>Streptophyta</taxon>
        <taxon>Embryophyta</taxon>
        <taxon>Tracheophyta</taxon>
        <taxon>Spermatophyta</taxon>
        <taxon>Magnoliopsida</taxon>
        <taxon>eudicotyledons</taxon>
        <taxon>Gunneridae</taxon>
        <taxon>Pentapetalae</taxon>
        <taxon>asterids</taxon>
        <taxon>campanulids</taxon>
        <taxon>Asterales</taxon>
        <taxon>Asteraceae</taxon>
        <taxon>Asteroideae</taxon>
        <taxon>Anthemideae</taxon>
        <taxon>Anthemidinae</taxon>
        <taxon>Tanacetum</taxon>
    </lineage>
</organism>
<feature type="compositionally biased region" description="Acidic residues" evidence="1">
    <location>
        <begin position="131"/>
        <end position="141"/>
    </location>
</feature>
<feature type="compositionally biased region" description="Acidic residues" evidence="1">
    <location>
        <begin position="149"/>
        <end position="161"/>
    </location>
</feature>
<accession>A0ABQ5GEA0</accession>
<evidence type="ECO:0000313" key="3">
    <source>
        <dbReference type="Proteomes" id="UP001151760"/>
    </source>
</evidence>
<proteinExistence type="predicted"/>
<reference evidence="2" key="2">
    <citation type="submission" date="2022-01" db="EMBL/GenBank/DDBJ databases">
        <authorList>
            <person name="Yamashiro T."/>
            <person name="Shiraishi A."/>
            <person name="Satake H."/>
            <person name="Nakayama K."/>
        </authorList>
    </citation>
    <scope>NUCLEOTIDE SEQUENCE</scope>
</reference>
<dbReference type="Proteomes" id="UP001151760">
    <property type="component" value="Unassembled WGS sequence"/>
</dbReference>
<reference evidence="2" key="1">
    <citation type="journal article" date="2022" name="Int. J. Mol. Sci.">
        <title>Draft Genome of Tanacetum Coccineum: Genomic Comparison of Closely Related Tanacetum-Family Plants.</title>
        <authorList>
            <person name="Yamashiro T."/>
            <person name="Shiraishi A."/>
            <person name="Nakayama K."/>
            <person name="Satake H."/>
        </authorList>
    </citation>
    <scope>NUCLEOTIDE SEQUENCE</scope>
</reference>
<sequence length="167" mass="19073">MVKCSVDIHRGDLLWSLGFLDRSCTREVNHEVKNPIVHSLSVDALNMDKLLGNRAIEVSFGVRKGKGVTAFWARPNLVVWARYAFWARGHVATIAELNEILEFPFVIDSHPKSAINTQSRVVLISKHSNSEEELDDGEVVEIEDKKLDEEIEEEEEEDDKKEEEVPY</sequence>
<gene>
    <name evidence="2" type="ORF">Tco_1032730</name>
</gene>
<keyword evidence="3" id="KW-1185">Reference proteome</keyword>
<comment type="caution">
    <text evidence="2">The sequence shown here is derived from an EMBL/GenBank/DDBJ whole genome shotgun (WGS) entry which is preliminary data.</text>
</comment>